<dbReference type="OrthoDB" id="19653at2759"/>
<organism evidence="4 5">
    <name type="scientific">Pararge aegeria aegeria</name>
    <dbReference type="NCBI Taxonomy" id="348720"/>
    <lineage>
        <taxon>Eukaryota</taxon>
        <taxon>Metazoa</taxon>
        <taxon>Ecdysozoa</taxon>
        <taxon>Arthropoda</taxon>
        <taxon>Hexapoda</taxon>
        <taxon>Insecta</taxon>
        <taxon>Pterygota</taxon>
        <taxon>Neoptera</taxon>
        <taxon>Endopterygota</taxon>
        <taxon>Lepidoptera</taxon>
        <taxon>Glossata</taxon>
        <taxon>Ditrysia</taxon>
        <taxon>Papilionoidea</taxon>
        <taxon>Nymphalidae</taxon>
        <taxon>Satyrinae</taxon>
        <taxon>Satyrini</taxon>
        <taxon>Parargina</taxon>
        <taxon>Pararge</taxon>
    </lineage>
</organism>
<dbReference type="AlphaFoldDB" id="A0A8S4S4M9"/>
<dbReference type="Pfam" id="PF00135">
    <property type="entry name" value="COesterase"/>
    <property type="match status" value="1"/>
</dbReference>
<dbReference type="InterPro" id="IPR029058">
    <property type="entry name" value="AB_hydrolase_fold"/>
</dbReference>
<dbReference type="Proteomes" id="UP000838756">
    <property type="component" value="Unassembled WGS sequence"/>
</dbReference>
<evidence type="ECO:0000313" key="5">
    <source>
        <dbReference type="Proteomes" id="UP000838756"/>
    </source>
</evidence>
<dbReference type="EMBL" id="CAKXAJ010026033">
    <property type="protein sequence ID" value="CAH2252336.1"/>
    <property type="molecule type" value="Genomic_DNA"/>
</dbReference>
<feature type="domain" description="Carboxylesterase type B" evidence="3">
    <location>
        <begin position="18"/>
        <end position="132"/>
    </location>
</feature>
<evidence type="ECO:0000259" key="3">
    <source>
        <dbReference type="Pfam" id="PF00135"/>
    </source>
</evidence>
<proteinExistence type="predicted"/>
<feature type="chain" id="PRO_5035896028" evidence="2">
    <location>
        <begin position="17"/>
        <end position="194"/>
    </location>
</feature>
<accession>A0A8S4S4M9</accession>
<evidence type="ECO:0000256" key="2">
    <source>
        <dbReference type="SAM" id="SignalP"/>
    </source>
</evidence>
<feature type="signal peptide" evidence="2">
    <location>
        <begin position="1"/>
        <end position="16"/>
    </location>
</feature>
<sequence length="194" mass="21938">MNIFDWALFLLYKILAIQVSVNEGLLEGDVVRSPYGSYFFSFKGIPYAEPPVSELRFKAPVPKTPWQGVRSAKEHSPKCYQFELFTNETRPPLGSEDCLYLNVYTPNIAPVQSLPVMVWIHGGGFASGSGNDDEQSPEDPTPDASLGVQWRQYSLENQDYLEIGVELAPGMLPEKQDVEFWENNFKEFLPKLVP</sequence>
<dbReference type="SUPFAM" id="SSF53474">
    <property type="entry name" value="alpha/beta-Hydrolases"/>
    <property type="match status" value="1"/>
</dbReference>
<keyword evidence="2" id="KW-0732">Signal</keyword>
<dbReference type="InterPro" id="IPR002018">
    <property type="entry name" value="CarbesteraseB"/>
</dbReference>
<keyword evidence="1" id="KW-0325">Glycoprotein</keyword>
<reference evidence="4" key="1">
    <citation type="submission" date="2022-03" db="EMBL/GenBank/DDBJ databases">
        <authorList>
            <person name="Lindestad O."/>
        </authorList>
    </citation>
    <scope>NUCLEOTIDE SEQUENCE</scope>
</reference>
<name>A0A8S4S4M9_9NEOP</name>
<dbReference type="InterPro" id="IPR019819">
    <property type="entry name" value="Carboxylesterase_B_CS"/>
</dbReference>
<dbReference type="PANTHER" id="PTHR11559">
    <property type="entry name" value="CARBOXYLESTERASE"/>
    <property type="match status" value="1"/>
</dbReference>
<gene>
    <name evidence="4" type="primary">jg2004</name>
    <name evidence="4" type="ORF">PAEG_LOCUS22405</name>
</gene>
<dbReference type="PROSITE" id="PS00941">
    <property type="entry name" value="CARBOXYLESTERASE_B_2"/>
    <property type="match status" value="1"/>
</dbReference>
<protein>
    <submittedName>
        <fullName evidence="4">Jg2004 protein</fullName>
    </submittedName>
</protein>
<evidence type="ECO:0000313" key="4">
    <source>
        <dbReference type="EMBL" id="CAH2252336.1"/>
    </source>
</evidence>
<dbReference type="InterPro" id="IPR050309">
    <property type="entry name" value="Type-B_Carboxylest/Lipase"/>
</dbReference>
<evidence type="ECO:0000256" key="1">
    <source>
        <dbReference type="ARBA" id="ARBA00023180"/>
    </source>
</evidence>
<keyword evidence="5" id="KW-1185">Reference proteome</keyword>
<comment type="caution">
    <text evidence="4">The sequence shown here is derived from an EMBL/GenBank/DDBJ whole genome shotgun (WGS) entry which is preliminary data.</text>
</comment>
<dbReference type="Gene3D" id="3.40.50.1820">
    <property type="entry name" value="alpha/beta hydrolase"/>
    <property type="match status" value="1"/>
</dbReference>